<dbReference type="AlphaFoldDB" id="A0A6J2T1K3"/>
<evidence type="ECO:0000256" key="3">
    <source>
        <dbReference type="SAM" id="MobiDB-lite"/>
    </source>
</evidence>
<dbReference type="Pfam" id="PF21771">
    <property type="entry name" value="CFAP58_CC"/>
    <property type="match status" value="1"/>
</dbReference>
<keyword evidence="1 2" id="KW-0175">Coiled coil</keyword>
<evidence type="ECO:0000256" key="2">
    <source>
        <dbReference type="SAM" id="Coils"/>
    </source>
</evidence>
<feature type="coiled-coil region" evidence="2">
    <location>
        <begin position="322"/>
        <end position="349"/>
    </location>
</feature>
<keyword evidence="6" id="KW-0282">Flagellum</keyword>
<keyword evidence="5" id="KW-1185">Reference proteome</keyword>
<name>A0A6J2T1K3_DROLE</name>
<evidence type="ECO:0000259" key="4">
    <source>
        <dbReference type="Pfam" id="PF21771"/>
    </source>
</evidence>
<dbReference type="OrthoDB" id="20035at2759"/>
<accession>A0A6J2T1K3</accession>
<reference evidence="6" key="1">
    <citation type="submission" date="2025-08" db="UniProtKB">
        <authorList>
            <consortium name="RefSeq"/>
        </authorList>
    </citation>
    <scope>IDENTIFICATION</scope>
    <source>
        <strain evidence="6">11010-0011.00</strain>
        <tissue evidence="6">Whole body</tissue>
    </source>
</reference>
<dbReference type="RefSeq" id="XP_030370786.1">
    <property type="nucleotide sequence ID" value="XM_030514926.1"/>
</dbReference>
<feature type="region of interest" description="Disordered" evidence="3">
    <location>
        <begin position="1"/>
        <end position="23"/>
    </location>
</feature>
<keyword evidence="6" id="KW-0966">Cell projection</keyword>
<evidence type="ECO:0000313" key="5">
    <source>
        <dbReference type="Proteomes" id="UP000504634"/>
    </source>
</evidence>
<feature type="coiled-coil region" evidence="2">
    <location>
        <begin position="431"/>
        <end position="500"/>
    </location>
</feature>
<gene>
    <name evidence="6" type="primary">LOC115621312</name>
</gene>
<evidence type="ECO:0000256" key="1">
    <source>
        <dbReference type="ARBA" id="ARBA00023054"/>
    </source>
</evidence>
<sequence length="902" mass="106652">MPPRKRQTKIAKSKPVEEEPVEQPDLTLFQDFDDQIDVTQLDLIKDLNDEFFSTSNRLIQVVAESVNAFVAGKLKRYVDLLALMHTRYVGEVESAKAMKHRVHDADEKLRLALETTATSESMFDHLRDSLAEAWRAADAAENREALMQRQVIALEPKENLVKHSSVSDEDHNKDNSKIRGVVLRERDRLAGELREYQKRLELQRYYSETLETIIETHRITIGKQKSHITLIENEKFKIEHKQRVLQERFNEDMQAMQKELATTKDCHEALHRYELNFIASQKKNQALRSANEQLGRENYNIQRNYHRVEEDKAQLHLKITLLEDMAKVNKRDLEEMENHNRQLSRELKKNSYVYGILKRRFQQLGRKNIEINQTNITLQNDIYTLEKKLAQSLAQLDDMTHMKDDIFKSREKLRLDYTRMSDLVASMKHDAVVQRNSMQGLQNEYDRANKKLDEKEQYIQKLNKEKHELIQESNDLNDKIETLEETLLKKTDRLALLNERLQTKHRDFVNMKKQMEVVHSEKVGLEKSLDVCTRDRQTLQNINVKMTHQVNQMTNEIAVNEKELNALNCRIEQLNSTIKQKVSEIQSTERMLQRTRTDLKETKIRNENAQHTIDQDEKRFKQMTYSLDELRKEKNLVGLQMVRRNDEVQLLKERINMLQNGLDRGTSQYNQRIEDIRLLKLEITNLRMSHSCMKRALEGTANMRQEVVRLERTLNRERLRVTAFTEEMARPCRIHRWRVLLGRDPKKFDLIRKIQVLLKRNIRLNLDRVNADKRAQDVQRLYDTLKQQLKHIPDPSIKAQLNTQQRINRNQIRKLKAMKAELAINEIDLKTRDCIIESYETKLKEQVQPTVKFRKKRAVPFNKTSKVLYPKYELCLADAVIQQSSGFFQPEKKSLDVPSDEI</sequence>
<feature type="domain" description="Cilia- and flagella-associated protein 58 central coiled coil" evidence="4">
    <location>
        <begin position="419"/>
        <end position="692"/>
    </location>
</feature>
<keyword evidence="6" id="KW-0969">Cilium</keyword>
<feature type="compositionally biased region" description="Basic residues" evidence="3">
    <location>
        <begin position="1"/>
        <end position="12"/>
    </location>
</feature>
<dbReference type="GeneID" id="115621312"/>
<dbReference type="PANTHER" id="PTHR32083:SF0">
    <property type="entry name" value="CILIA AND FLAGELLA-ASSOCIATED PROTEIN 58"/>
    <property type="match status" value="1"/>
</dbReference>
<proteinExistence type="predicted"/>
<organism evidence="5 6">
    <name type="scientific">Drosophila lebanonensis</name>
    <name type="common">Fruit fly</name>
    <name type="synonym">Scaptodrosophila lebanonensis</name>
    <dbReference type="NCBI Taxonomy" id="7225"/>
    <lineage>
        <taxon>Eukaryota</taxon>
        <taxon>Metazoa</taxon>
        <taxon>Ecdysozoa</taxon>
        <taxon>Arthropoda</taxon>
        <taxon>Hexapoda</taxon>
        <taxon>Insecta</taxon>
        <taxon>Pterygota</taxon>
        <taxon>Neoptera</taxon>
        <taxon>Endopterygota</taxon>
        <taxon>Diptera</taxon>
        <taxon>Brachycera</taxon>
        <taxon>Muscomorpha</taxon>
        <taxon>Ephydroidea</taxon>
        <taxon>Drosophilidae</taxon>
        <taxon>Scaptodrosophila</taxon>
    </lineage>
</organism>
<dbReference type="PANTHER" id="PTHR32083">
    <property type="entry name" value="CILIA AND FLAGELLA-ASSOCIATED PROTEIN 58-RELATED"/>
    <property type="match status" value="1"/>
</dbReference>
<dbReference type="GO" id="GO:0005856">
    <property type="term" value="C:cytoskeleton"/>
    <property type="evidence" value="ECO:0007669"/>
    <property type="project" value="TreeGrafter"/>
</dbReference>
<protein>
    <submittedName>
        <fullName evidence="6">Cilia- and flagella-associated protein 58</fullName>
    </submittedName>
</protein>
<feature type="coiled-coil region" evidence="2">
    <location>
        <begin position="550"/>
        <end position="633"/>
    </location>
</feature>
<dbReference type="Proteomes" id="UP000504634">
    <property type="component" value="Unplaced"/>
</dbReference>
<dbReference type="InterPro" id="IPR049270">
    <property type="entry name" value="CFAP58_CC"/>
</dbReference>
<evidence type="ECO:0000313" key="6">
    <source>
        <dbReference type="RefSeq" id="XP_030370786.1"/>
    </source>
</evidence>
<dbReference type="SUPFAM" id="SSF57997">
    <property type="entry name" value="Tropomyosin"/>
    <property type="match status" value="1"/>
</dbReference>